<dbReference type="PANTHER" id="PTHR45868:SF80">
    <property type="entry name" value="F15K9.8-RELATED"/>
    <property type="match status" value="1"/>
</dbReference>
<comment type="similarity">
    <text evidence="5">Belongs to the HIPP family.</text>
</comment>
<feature type="region of interest" description="Disordered" evidence="6">
    <location>
        <begin position="107"/>
        <end position="213"/>
    </location>
</feature>
<evidence type="ECO:0000256" key="2">
    <source>
        <dbReference type="ARBA" id="ARBA00022723"/>
    </source>
</evidence>
<feature type="domain" description="HMA" evidence="7">
    <location>
        <begin position="50"/>
        <end position="113"/>
    </location>
</feature>
<reference evidence="8" key="1">
    <citation type="submission" date="2022-08" db="EMBL/GenBank/DDBJ databases">
        <authorList>
            <person name="Gutierrez-Valencia J."/>
        </authorList>
    </citation>
    <scope>NUCLEOTIDE SEQUENCE</scope>
</reference>
<dbReference type="PANTHER" id="PTHR45868">
    <property type="entry name" value="HEAVY METAL-ASSOCIATED ISOPRENYLATED PLANT PROTEIN 33-RELATED"/>
    <property type="match status" value="1"/>
</dbReference>
<accession>A0AAV0S165</accession>
<comment type="caution">
    <text evidence="8">The sequence shown here is derived from an EMBL/GenBank/DDBJ whole genome shotgun (WGS) entry which is preliminary data.</text>
</comment>
<dbReference type="CDD" id="cd00371">
    <property type="entry name" value="HMA"/>
    <property type="match status" value="1"/>
</dbReference>
<dbReference type="InterPro" id="IPR036163">
    <property type="entry name" value="HMA_dom_sf"/>
</dbReference>
<evidence type="ECO:0000256" key="5">
    <source>
        <dbReference type="ARBA" id="ARBA00024045"/>
    </source>
</evidence>
<dbReference type="SUPFAM" id="SSF55008">
    <property type="entry name" value="HMA, heavy metal-associated domain"/>
    <property type="match status" value="1"/>
</dbReference>
<keyword evidence="1" id="KW-0488">Methylation</keyword>
<keyword evidence="9" id="KW-1185">Reference proteome</keyword>
<dbReference type="AlphaFoldDB" id="A0AAV0S165"/>
<evidence type="ECO:0000256" key="6">
    <source>
        <dbReference type="SAM" id="MobiDB-lite"/>
    </source>
</evidence>
<keyword evidence="3" id="KW-0449">Lipoprotein</keyword>
<sequence>MARNTSSVAEEASTGLHCKVTQSLPHPFFSFVAILLIDTKPSPLLLFFPPQTWLLRVSVHCQGCKRKVCKILLAIHGVYTVTVDMKQQRVTVTGNVEGETLIRKLSNKGKKASICDSNEPKNPKANQEQGESSQKKNKENQKQSENRGTKQEEEPKAVVIPAAAENSSPKTQTVAKDSPGNRVSGEKKRHEGSGGSRGWPPRAPAQPSPGSGTSIVLMSLSIYPFGTVLFYNKIVCN</sequence>
<evidence type="ECO:0000256" key="4">
    <source>
        <dbReference type="ARBA" id="ARBA00023289"/>
    </source>
</evidence>
<feature type="compositionally biased region" description="Basic and acidic residues" evidence="6">
    <location>
        <begin position="133"/>
        <end position="156"/>
    </location>
</feature>
<evidence type="ECO:0000256" key="3">
    <source>
        <dbReference type="ARBA" id="ARBA00023288"/>
    </source>
</evidence>
<evidence type="ECO:0000313" key="8">
    <source>
        <dbReference type="EMBL" id="CAI0626858.1"/>
    </source>
</evidence>
<dbReference type="Pfam" id="PF00403">
    <property type="entry name" value="HMA"/>
    <property type="match status" value="1"/>
</dbReference>
<organism evidence="8 9">
    <name type="scientific">Linum tenue</name>
    <dbReference type="NCBI Taxonomy" id="586396"/>
    <lineage>
        <taxon>Eukaryota</taxon>
        <taxon>Viridiplantae</taxon>
        <taxon>Streptophyta</taxon>
        <taxon>Embryophyta</taxon>
        <taxon>Tracheophyta</taxon>
        <taxon>Spermatophyta</taxon>
        <taxon>Magnoliopsida</taxon>
        <taxon>eudicotyledons</taxon>
        <taxon>Gunneridae</taxon>
        <taxon>Pentapetalae</taxon>
        <taxon>rosids</taxon>
        <taxon>fabids</taxon>
        <taxon>Malpighiales</taxon>
        <taxon>Linaceae</taxon>
        <taxon>Linum</taxon>
    </lineage>
</organism>
<dbReference type="InterPro" id="IPR006121">
    <property type="entry name" value="HMA_dom"/>
</dbReference>
<evidence type="ECO:0000256" key="1">
    <source>
        <dbReference type="ARBA" id="ARBA00022481"/>
    </source>
</evidence>
<dbReference type="GO" id="GO:0046872">
    <property type="term" value="F:metal ion binding"/>
    <property type="evidence" value="ECO:0007669"/>
    <property type="project" value="UniProtKB-KW"/>
</dbReference>
<keyword evidence="4" id="KW-0636">Prenylation</keyword>
<proteinExistence type="inferred from homology"/>
<keyword evidence="2" id="KW-0479">Metal-binding</keyword>
<protein>
    <recommendedName>
        <fullName evidence="7">HMA domain-containing protein</fullName>
    </recommendedName>
</protein>
<feature type="compositionally biased region" description="Polar residues" evidence="6">
    <location>
        <begin position="165"/>
        <end position="175"/>
    </location>
</feature>
<name>A0AAV0S165_9ROSI</name>
<dbReference type="EMBL" id="CAMGYJ010000011">
    <property type="protein sequence ID" value="CAI0626858.1"/>
    <property type="molecule type" value="Genomic_DNA"/>
</dbReference>
<dbReference type="Proteomes" id="UP001154282">
    <property type="component" value="Unassembled WGS sequence"/>
</dbReference>
<dbReference type="PROSITE" id="PS50846">
    <property type="entry name" value="HMA_2"/>
    <property type="match status" value="1"/>
</dbReference>
<gene>
    <name evidence="8" type="ORF">LITE_LOCUS51042</name>
</gene>
<dbReference type="Gene3D" id="3.30.70.100">
    <property type="match status" value="1"/>
</dbReference>
<evidence type="ECO:0000259" key="7">
    <source>
        <dbReference type="PROSITE" id="PS50846"/>
    </source>
</evidence>
<evidence type="ECO:0000313" key="9">
    <source>
        <dbReference type="Proteomes" id="UP001154282"/>
    </source>
</evidence>